<feature type="region of interest" description="Disordered" evidence="1">
    <location>
        <begin position="594"/>
        <end position="824"/>
    </location>
</feature>
<feature type="compositionally biased region" description="Basic and acidic residues" evidence="1">
    <location>
        <begin position="594"/>
        <end position="635"/>
    </location>
</feature>
<feature type="compositionally biased region" description="Basic and acidic residues" evidence="1">
    <location>
        <begin position="11"/>
        <end position="27"/>
    </location>
</feature>
<evidence type="ECO:0000256" key="1">
    <source>
        <dbReference type="SAM" id="MobiDB-lite"/>
    </source>
</evidence>
<dbReference type="GeneID" id="36324299"/>
<feature type="region of interest" description="Disordered" evidence="1">
    <location>
        <begin position="497"/>
        <end position="579"/>
    </location>
</feature>
<dbReference type="OrthoDB" id="3268641at2759"/>
<feature type="region of interest" description="Disordered" evidence="1">
    <location>
        <begin position="153"/>
        <end position="193"/>
    </location>
</feature>
<feature type="compositionally biased region" description="Basic and acidic residues" evidence="1">
    <location>
        <begin position="551"/>
        <end position="560"/>
    </location>
</feature>
<dbReference type="EMBL" id="KZ110600">
    <property type="protein sequence ID" value="OSX60259.1"/>
    <property type="molecule type" value="Genomic_DNA"/>
</dbReference>
<feature type="compositionally biased region" description="Low complexity" evidence="1">
    <location>
        <begin position="63"/>
        <end position="80"/>
    </location>
</feature>
<feature type="compositionally biased region" description="Basic and acidic residues" evidence="1">
    <location>
        <begin position="86"/>
        <end position="95"/>
    </location>
</feature>
<dbReference type="RefSeq" id="XP_024337053.1">
    <property type="nucleotide sequence ID" value="XM_024479349.1"/>
</dbReference>
<feature type="compositionally biased region" description="Basic and acidic residues" evidence="1">
    <location>
        <begin position="667"/>
        <end position="708"/>
    </location>
</feature>
<accession>A0A1X6MV94</accession>
<feature type="compositionally biased region" description="Polar residues" evidence="1">
    <location>
        <begin position="116"/>
        <end position="128"/>
    </location>
</feature>
<reference evidence="2 3" key="1">
    <citation type="submission" date="2017-04" db="EMBL/GenBank/DDBJ databases">
        <title>Genome Sequence of the Model Brown-Rot Fungus Postia placenta SB12.</title>
        <authorList>
            <consortium name="DOE Joint Genome Institute"/>
            <person name="Gaskell J."/>
            <person name="Kersten P."/>
            <person name="Larrondo L.F."/>
            <person name="Canessa P."/>
            <person name="Martinez D."/>
            <person name="Hibbett D."/>
            <person name="Schmoll M."/>
            <person name="Kubicek C.P."/>
            <person name="Martinez A.T."/>
            <person name="Yadav J."/>
            <person name="Master E."/>
            <person name="Magnuson J.K."/>
            <person name="James T."/>
            <person name="Yaver D."/>
            <person name="Berka R."/>
            <person name="Labutti K."/>
            <person name="Lipzen A."/>
            <person name="Aerts A."/>
            <person name="Barry K."/>
            <person name="Henrissat B."/>
            <person name="Blanchette R."/>
            <person name="Grigoriev I."/>
            <person name="Cullen D."/>
        </authorList>
    </citation>
    <scope>NUCLEOTIDE SEQUENCE [LARGE SCALE GENOMIC DNA]</scope>
    <source>
        <strain evidence="2 3">MAD-698-R-SB12</strain>
    </source>
</reference>
<evidence type="ECO:0000313" key="3">
    <source>
        <dbReference type="Proteomes" id="UP000194127"/>
    </source>
</evidence>
<name>A0A1X6MV94_9APHY</name>
<proteinExistence type="predicted"/>
<organism evidence="2 3">
    <name type="scientific">Postia placenta MAD-698-R-SB12</name>
    <dbReference type="NCBI Taxonomy" id="670580"/>
    <lineage>
        <taxon>Eukaryota</taxon>
        <taxon>Fungi</taxon>
        <taxon>Dikarya</taxon>
        <taxon>Basidiomycota</taxon>
        <taxon>Agaricomycotina</taxon>
        <taxon>Agaricomycetes</taxon>
        <taxon>Polyporales</taxon>
        <taxon>Adustoporiaceae</taxon>
        <taxon>Rhodonia</taxon>
    </lineage>
</organism>
<feature type="region of interest" description="Disordered" evidence="1">
    <location>
        <begin position="1007"/>
        <end position="1040"/>
    </location>
</feature>
<protein>
    <submittedName>
        <fullName evidence="2">Uncharacterized protein</fullName>
    </submittedName>
</protein>
<dbReference type="Proteomes" id="UP000194127">
    <property type="component" value="Unassembled WGS sequence"/>
</dbReference>
<feature type="compositionally biased region" description="Low complexity" evidence="1">
    <location>
        <begin position="721"/>
        <end position="731"/>
    </location>
</feature>
<gene>
    <name evidence="2" type="ORF">POSPLADRAFT_1047724</name>
</gene>
<feature type="compositionally biased region" description="Low complexity" evidence="1">
    <location>
        <begin position="514"/>
        <end position="540"/>
    </location>
</feature>
<feature type="compositionally biased region" description="Low complexity" evidence="1">
    <location>
        <begin position="932"/>
        <end position="942"/>
    </location>
</feature>
<dbReference type="STRING" id="670580.A0A1X6MV94"/>
<sequence>MRRIAAVFASRRTDKSDATSSHRDDASTQHAQATVDAAQKQQQLLRPKARFFRTISRRAPALSSPHISTEPASSSSSSAGPPTPDDDARSLHPDRVYLQPFPDKAPPAEPTAVRAQASSMIPSQSRSALTASQSASAIAAVGPARSALAHLLPHPRLHLNDTDDDTSDSGDSERYAEPPPRARTAQPSATPVARVPPLPAVVRQETARARPLTAMEYTRALAQNALLPPFAPPPTLHVSDAPVFPRSCNLHSVLQSAPRYDGDALLPQLFQRRILHRLAVPGADTRALAPFARRGKAPAARGPTLVLDDTAVPKAFARGVRRYSEGLLRWIERPCFEDRFAVYLPRDAAEQEHGEDAVVDAADREHGDDAVVCVRVSGTGLGVAELEYSEALEALAGVFADEDEDAAVGHGDGAARAPGAGAIASADSSPLGAGVPFPRGAAASQESPPLASLANAAPTLKPQRQQSSSWPALNVEIDTGGPLLNFSAPDLTPPLSASASLLGSPASTGPPTPTGGVPAVGKTQLPAQPQGQGQAAASPGRTSKPAVRFVDTPKERREADDTSDGSADGRRDNIPLGYVQRIKQQRLEKAKFLAAEKVRRAHADQAQRRAEREEEERRRVESREREEERRRRMYAEEVAAARSRRESQRFIPPALVGPGGVGSGPAEWDKGRERERDRHDSAGGRGRGREKQAEREETFARPVYDGRRQSSSPAPPPAPLPSNNSARNSSPAPRPPPSNNSARNSSPAPSGSGSQSQSQRDSSAHSHLAPPGALTASVRSSSAPDVRPRENRAGSVGAANRASMISDAGKPRTASFGSTPPPQSMWMASPGQGMPMNGMNSMGNMNGMNMAMNMNRMSMNMGMMGVPMMAVPVPVPVPVPGYGMPVGMGMGMEPLLPPTPPFVMQQFGYRPPSQHSQNAGQGQSQSREHSRSSSPGRSSAQSHTSPARAAAKPKPQLLTDRPAWASRSGVPAEFQPGGGHGQPRSEPQRAQGVLALAAFAARLYPPTPLERRRRPSSHVPVHEPAYICGQERAPPGDGRPPARALVDRLAPAAAVAAPLLDIAASRADVPACCGQRAAQLVGDPVVWLPDPEQAGAAAEADHDLMTLALTGISLKFFGPACSKSVT</sequence>
<feature type="region of interest" description="Disordered" evidence="1">
    <location>
        <begin position="1"/>
        <end position="128"/>
    </location>
</feature>
<feature type="compositionally biased region" description="Low complexity" evidence="1">
    <location>
        <begin position="739"/>
        <end position="761"/>
    </location>
</feature>
<feature type="region of interest" description="Disordered" evidence="1">
    <location>
        <begin position="902"/>
        <end position="988"/>
    </location>
</feature>
<dbReference type="AlphaFoldDB" id="A0A1X6MV94"/>
<evidence type="ECO:0000313" key="2">
    <source>
        <dbReference type="EMBL" id="OSX60259.1"/>
    </source>
</evidence>
<keyword evidence="3" id="KW-1185">Reference proteome</keyword>
<feature type="compositionally biased region" description="Low complexity" evidence="1">
    <location>
        <begin position="497"/>
        <end position="507"/>
    </location>
</feature>